<protein>
    <recommendedName>
        <fullName evidence="6">Ribosomal RNA large subunit methyltransferase H</fullName>
        <ecNumber evidence="6">2.1.1.177</ecNumber>
    </recommendedName>
    <alternativeName>
        <fullName evidence="6">23S rRNA (pseudouridine1915-N3)-methyltransferase</fullName>
    </alternativeName>
    <alternativeName>
        <fullName evidence="6">23S rRNA m3Psi1915 methyltransferase</fullName>
    </alternativeName>
    <alternativeName>
        <fullName evidence="6">rRNA (pseudouridine-N3-)-methyltransferase RlmH</fullName>
    </alternativeName>
</protein>
<dbReference type="GO" id="GO:0070038">
    <property type="term" value="F:rRNA (pseudouridine-N3-)-methyltransferase activity"/>
    <property type="evidence" value="ECO:0007669"/>
    <property type="project" value="UniProtKB-UniRule"/>
</dbReference>
<dbReference type="SUPFAM" id="SSF75217">
    <property type="entry name" value="alpha/beta knot"/>
    <property type="match status" value="1"/>
</dbReference>
<evidence type="ECO:0000256" key="6">
    <source>
        <dbReference type="HAMAP-Rule" id="MF_00658"/>
    </source>
</evidence>
<dbReference type="EMBL" id="MKIE01000009">
    <property type="protein sequence ID" value="OHW61642.1"/>
    <property type="molecule type" value="Genomic_DNA"/>
</dbReference>
<reference evidence="7 8" key="1">
    <citation type="submission" date="2016-09" db="EMBL/GenBank/DDBJ databases">
        <title>Genome sequence of Eubacterium angustum.</title>
        <authorList>
            <person name="Poehlein A."/>
            <person name="Daniel R."/>
        </authorList>
    </citation>
    <scope>NUCLEOTIDE SEQUENCE [LARGE SCALE GENOMIC DNA]</scope>
    <source>
        <strain evidence="7 8">DSM 1989</strain>
    </source>
</reference>
<gene>
    <name evidence="7" type="primary">rlmH_2</name>
    <name evidence="6" type="synonym">rlmH</name>
    <name evidence="7" type="ORF">EUAN_19620</name>
</gene>
<accession>A0A1S1V4X7</accession>
<evidence type="ECO:0000256" key="2">
    <source>
        <dbReference type="ARBA" id="ARBA00022603"/>
    </source>
</evidence>
<dbReference type="CDD" id="cd18081">
    <property type="entry name" value="RlmH-like"/>
    <property type="match status" value="1"/>
</dbReference>
<dbReference type="Proteomes" id="UP000180254">
    <property type="component" value="Unassembled WGS sequence"/>
</dbReference>
<organism evidence="7 8">
    <name type="scientific">Andreesenia angusta</name>
    <dbReference type="NCBI Taxonomy" id="39480"/>
    <lineage>
        <taxon>Bacteria</taxon>
        <taxon>Bacillati</taxon>
        <taxon>Bacillota</taxon>
        <taxon>Tissierellia</taxon>
        <taxon>Tissierellales</taxon>
        <taxon>Gottschalkiaceae</taxon>
        <taxon>Andreesenia</taxon>
    </lineage>
</organism>
<dbReference type="PANTHER" id="PTHR33603">
    <property type="entry name" value="METHYLTRANSFERASE"/>
    <property type="match status" value="1"/>
</dbReference>
<evidence type="ECO:0000256" key="3">
    <source>
        <dbReference type="ARBA" id="ARBA00022679"/>
    </source>
</evidence>
<comment type="caution">
    <text evidence="7">The sequence shown here is derived from an EMBL/GenBank/DDBJ whole genome shotgun (WGS) entry which is preliminary data.</text>
</comment>
<dbReference type="InterPro" id="IPR029028">
    <property type="entry name" value="Alpha/beta_knot_MTases"/>
</dbReference>
<dbReference type="EC" id="2.1.1.177" evidence="6"/>
<feature type="binding site" evidence="6">
    <location>
        <position position="107"/>
    </location>
    <ligand>
        <name>S-adenosyl-L-methionine</name>
        <dbReference type="ChEBI" id="CHEBI:59789"/>
    </ligand>
</feature>
<dbReference type="HAMAP" id="MF_00658">
    <property type="entry name" value="23SrRNA_methyltr_H"/>
    <property type="match status" value="1"/>
</dbReference>
<comment type="subunit">
    <text evidence="6">Homodimer.</text>
</comment>
<dbReference type="Pfam" id="PF02590">
    <property type="entry name" value="SPOUT_MTase"/>
    <property type="match status" value="1"/>
</dbReference>
<feature type="binding site" evidence="6">
    <location>
        <begin position="126"/>
        <end position="131"/>
    </location>
    <ligand>
        <name>S-adenosyl-L-methionine</name>
        <dbReference type="ChEBI" id="CHEBI:59789"/>
    </ligand>
</feature>
<proteinExistence type="inferred from homology"/>
<feature type="binding site" evidence="6">
    <location>
        <position position="76"/>
    </location>
    <ligand>
        <name>S-adenosyl-L-methionine</name>
        <dbReference type="ChEBI" id="CHEBI:59789"/>
    </ligand>
</feature>
<comment type="similarity">
    <text evidence="5 6">Belongs to the RNA methyltransferase RlmH family.</text>
</comment>
<keyword evidence="3 6" id="KW-0808">Transferase</keyword>
<dbReference type="RefSeq" id="WP_071064076.1">
    <property type="nucleotide sequence ID" value="NZ_MKIE01000009.1"/>
</dbReference>
<evidence type="ECO:0000256" key="5">
    <source>
        <dbReference type="ARBA" id="ARBA00038303"/>
    </source>
</evidence>
<comment type="function">
    <text evidence="6">Specifically methylates the pseudouridine at position 1915 (m3Psi1915) in 23S rRNA.</text>
</comment>
<keyword evidence="6" id="KW-0963">Cytoplasm</keyword>
<dbReference type="InterPro" id="IPR029026">
    <property type="entry name" value="tRNA_m1G_MTases_N"/>
</dbReference>
<dbReference type="STRING" id="39480.EUAN_19620"/>
<comment type="catalytic activity">
    <reaction evidence="6">
        <text>pseudouridine(1915) in 23S rRNA + S-adenosyl-L-methionine = N(3)-methylpseudouridine(1915) in 23S rRNA + S-adenosyl-L-homocysteine + H(+)</text>
        <dbReference type="Rhea" id="RHEA:42752"/>
        <dbReference type="Rhea" id="RHEA-COMP:10221"/>
        <dbReference type="Rhea" id="RHEA-COMP:10222"/>
        <dbReference type="ChEBI" id="CHEBI:15378"/>
        <dbReference type="ChEBI" id="CHEBI:57856"/>
        <dbReference type="ChEBI" id="CHEBI:59789"/>
        <dbReference type="ChEBI" id="CHEBI:65314"/>
        <dbReference type="ChEBI" id="CHEBI:74486"/>
        <dbReference type="EC" id="2.1.1.177"/>
    </reaction>
</comment>
<dbReference type="AlphaFoldDB" id="A0A1S1V4X7"/>
<dbReference type="NCBIfam" id="NF000985">
    <property type="entry name" value="PRK00103.1-3"/>
    <property type="match status" value="1"/>
</dbReference>
<dbReference type="Gene3D" id="3.40.1280.10">
    <property type="match status" value="1"/>
</dbReference>
<dbReference type="GO" id="GO:0005737">
    <property type="term" value="C:cytoplasm"/>
    <property type="evidence" value="ECO:0007669"/>
    <property type="project" value="UniProtKB-SubCell"/>
</dbReference>
<sequence length="149" mass="16995">MKIKLITVGKLKEDYLRKGVDYYIKQLKKSYEVEVIELLDEKTPDTRSSKQEERIKSLEGERILSKVAPEDYVITLEIDGKKLDSEGFRSLMTSSLGDKKSVAFVIGGSLGISREVSKRSDYKLSFSDMTFPHQLMKLILLEQLSKARA</sequence>
<dbReference type="PIRSF" id="PIRSF004505">
    <property type="entry name" value="MT_bac"/>
    <property type="match status" value="1"/>
</dbReference>
<evidence type="ECO:0000256" key="4">
    <source>
        <dbReference type="ARBA" id="ARBA00022691"/>
    </source>
</evidence>
<dbReference type="InterPro" id="IPR003742">
    <property type="entry name" value="RlmH-like"/>
</dbReference>
<evidence type="ECO:0000313" key="7">
    <source>
        <dbReference type="EMBL" id="OHW61642.1"/>
    </source>
</evidence>
<keyword evidence="1 6" id="KW-0698">rRNA processing</keyword>
<dbReference type="OrthoDB" id="9806643at2"/>
<dbReference type="PANTHER" id="PTHR33603:SF1">
    <property type="entry name" value="RIBOSOMAL RNA LARGE SUBUNIT METHYLTRANSFERASE H"/>
    <property type="match status" value="1"/>
</dbReference>
<keyword evidence="4 6" id="KW-0949">S-adenosyl-L-methionine</keyword>
<comment type="subcellular location">
    <subcellularLocation>
        <location evidence="6">Cytoplasm</location>
    </subcellularLocation>
</comment>
<evidence type="ECO:0000256" key="1">
    <source>
        <dbReference type="ARBA" id="ARBA00022552"/>
    </source>
</evidence>
<keyword evidence="2 6" id="KW-0489">Methyltransferase</keyword>
<name>A0A1S1V4X7_9FIRM</name>
<keyword evidence="8" id="KW-1185">Reference proteome</keyword>
<evidence type="ECO:0000313" key="8">
    <source>
        <dbReference type="Proteomes" id="UP000180254"/>
    </source>
</evidence>